<dbReference type="InterPro" id="IPR005181">
    <property type="entry name" value="SASA"/>
</dbReference>
<evidence type="ECO:0000313" key="5">
    <source>
        <dbReference type="EMBL" id="MFC0388897.1"/>
    </source>
</evidence>
<evidence type="ECO:0000259" key="4">
    <source>
        <dbReference type="Pfam" id="PF16841"/>
    </source>
</evidence>
<dbReference type="RefSeq" id="WP_377055756.1">
    <property type="nucleotide sequence ID" value="NZ_JBHLVZ010000085.1"/>
</dbReference>
<dbReference type="Gene3D" id="3.40.50.1110">
    <property type="entry name" value="SGNH hydrolase"/>
    <property type="match status" value="1"/>
</dbReference>
<evidence type="ECO:0000259" key="3">
    <source>
        <dbReference type="Pfam" id="PF03629"/>
    </source>
</evidence>
<gene>
    <name evidence="5" type="ORF">ACFFIC_25605</name>
</gene>
<dbReference type="SUPFAM" id="SSF52266">
    <property type="entry name" value="SGNH hydrolase"/>
    <property type="match status" value="1"/>
</dbReference>
<feature type="compositionally biased region" description="Pro residues" evidence="2">
    <location>
        <begin position="279"/>
        <end position="293"/>
    </location>
</feature>
<keyword evidence="1" id="KW-0378">Hydrolase</keyword>
<sequence length="647" mass="66435">MQQIGTGKTELEDLSLSGFTLETHGRASAGEWVKTAGSGQASASFNGVAGTYTLSVGYMDENDGSAPMSVSVNGRVVKSWVASANNDQNQVQSVTVALAQGDTISVGGSANWGEAARMDWVNISPAGAAPVTPPAPAPTPAPAPVSSAGKIGLGVTELDTLSLSGFTVEAHGRASSGEWVKTAGNGSATGKFEGTSGAYKLTVGYMDENDGSAPMSVSVNGRVVKSWVASANNDQNQTQSVNLSLNAGDTISVNGTAHWGEAARMDWLKVEAAGTAAPAPAPAPTPAAPPPVVSAPSTGGSTAVPDSAFDLFAFAGQSNSTGHFFVRQGDKSGGPLGESVFESAVSKALGGPVDAISVGVSGSGSNQYADGNLFWWDINANKPSGLLVNAVNQIQRAESGGKQLDGLVWAQGEDDARQAYGSQKDITVARLTESTEKTFAYIRGQLGDPDLPIFLQELGTFPNDVPTAQYDAIRAAQAQIVAKDPNTFLGASTTDLNRHNADNVHYSNAEYGVIAGRLASSVSQVITAQNGGGKAGAADTIVLRVSEDAWQGDARFTVKVDGAQVGGTYTTTASHAAGQTQDIVLSGNWSDGRHKLSVEFLNDGWGGTASTDRNLYVEDIWANGAAQSNDQAALMHNGTASFDVIIA</sequence>
<reference evidence="5 6" key="1">
    <citation type="submission" date="2024-09" db="EMBL/GenBank/DDBJ databases">
        <authorList>
            <person name="Sun Q."/>
            <person name="Mori K."/>
        </authorList>
    </citation>
    <scope>NUCLEOTIDE SEQUENCE [LARGE SCALE GENOMIC DNA]</scope>
    <source>
        <strain evidence="5 6">CCM 7468</strain>
    </source>
</reference>
<feature type="domain" description="Sialate O-acetylesterase" evidence="3">
    <location>
        <begin position="360"/>
        <end position="522"/>
    </location>
</feature>
<protein>
    <submittedName>
        <fullName evidence="5">Carbohydrate-binding domain-containing protein</fullName>
    </submittedName>
</protein>
<dbReference type="InterPro" id="IPR031768">
    <property type="entry name" value="CBM60_xylan-bd"/>
</dbReference>
<dbReference type="Proteomes" id="UP001589789">
    <property type="component" value="Unassembled WGS sequence"/>
</dbReference>
<name>A0ABV6J033_9PROT</name>
<dbReference type="Gene3D" id="2.60.120.260">
    <property type="entry name" value="Galactose-binding domain-like"/>
    <property type="match status" value="2"/>
</dbReference>
<dbReference type="Pfam" id="PF03629">
    <property type="entry name" value="SASA"/>
    <property type="match status" value="1"/>
</dbReference>
<dbReference type="EMBL" id="JBHLVZ010000085">
    <property type="protein sequence ID" value="MFC0388897.1"/>
    <property type="molecule type" value="Genomic_DNA"/>
</dbReference>
<evidence type="ECO:0000256" key="1">
    <source>
        <dbReference type="ARBA" id="ARBA00022801"/>
    </source>
</evidence>
<comment type="caution">
    <text evidence="5">The sequence shown here is derived from an EMBL/GenBank/DDBJ whole genome shotgun (WGS) entry which is preliminary data.</text>
</comment>
<dbReference type="Gene3D" id="2.60.60.40">
    <property type="match status" value="1"/>
</dbReference>
<feature type="domain" description="Carbohydrate binding module xylan-binding" evidence="4">
    <location>
        <begin position="540"/>
        <end position="634"/>
    </location>
</feature>
<dbReference type="Pfam" id="PF16841">
    <property type="entry name" value="CBM60"/>
    <property type="match status" value="1"/>
</dbReference>
<organism evidence="5 6">
    <name type="scientific">Muricoccus vinaceus</name>
    <dbReference type="NCBI Taxonomy" id="424704"/>
    <lineage>
        <taxon>Bacteria</taxon>
        <taxon>Pseudomonadati</taxon>
        <taxon>Pseudomonadota</taxon>
        <taxon>Alphaproteobacteria</taxon>
        <taxon>Acetobacterales</taxon>
        <taxon>Roseomonadaceae</taxon>
        <taxon>Muricoccus</taxon>
    </lineage>
</organism>
<proteinExistence type="predicted"/>
<evidence type="ECO:0000256" key="2">
    <source>
        <dbReference type="SAM" id="MobiDB-lite"/>
    </source>
</evidence>
<dbReference type="InterPro" id="IPR036514">
    <property type="entry name" value="SGNH_hydro_sf"/>
</dbReference>
<evidence type="ECO:0000313" key="6">
    <source>
        <dbReference type="Proteomes" id="UP001589789"/>
    </source>
</evidence>
<keyword evidence="6" id="KW-1185">Reference proteome</keyword>
<feature type="region of interest" description="Disordered" evidence="2">
    <location>
        <begin position="276"/>
        <end position="300"/>
    </location>
</feature>
<accession>A0ABV6J033</accession>